<protein>
    <submittedName>
        <fullName evidence="2">Uncharacterized protein</fullName>
    </submittedName>
</protein>
<reference evidence="2" key="1">
    <citation type="submission" date="2015-12" db="EMBL/GenBank/DDBJ databases">
        <title>Update maize B73 reference genome by single molecule sequencing technologies.</title>
        <authorList>
            <consortium name="Maize Genome Sequencing Project"/>
            <person name="Ware D."/>
        </authorList>
    </citation>
    <scope>NUCLEOTIDE SEQUENCE</scope>
    <source>
        <tissue evidence="2">Seedling</tissue>
    </source>
</reference>
<dbReference type="InParanoid" id="A0A1D6ISZ5"/>
<feature type="compositionally biased region" description="Gly residues" evidence="1">
    <location>
        <begin position="131"/>
        <end position="146"/>
    </location>
</feature>
<dbReference type="IntAct" id="A0A1D6ISZ5">
    <property type="interactions" value="59"/>
</dbReference>
<sequence length="492" mass="50529">MSSMGAASAERLAVGLNLNDFGKDASQAIFWDSHADPVLESRNVGLISACPRWNGRTQHMILSPRIPYRPTAGLAFLFSRSGTSSSATRAVHISSRGVAAGTFVEAVRNAMAPVGDTGGRGGSRGQHQSEGAGGFSTGHQQLGGTGGHVAGMGLNTDFGRGGSQPVFHPGYGGGGRPFGRRGGGQGCAGAWRGGRGASAGGRFYGGRTLPIQSRGGGVHSRFTNGGASSVMVAGQGLGGSGASSVTPQVSNAVDLLQQAITTSIGNGSVVRPVPDSTVEQIVSLLQQSVGKSQHIQNSSGNPAGAVNKVSDSMLNSNTTSGKSVCAGHTQLDLEQSQGTSLSVNAVSIEKLGSIPEALSGTVQALRRSSRRSDSVSEDSLVRAVRLKAGYNLDDQPTKAGSNPSLVASSIGQLKKLEINRVQDQLVGKNKAELSDFMGKGVVEDEEFDHFILNHLCGDIMNEETDGTDGLIKSVCTKPSSQGSLCSNKKGRA</sequence>
<organism evidence="2">
    <name type="scientific">Zea mays</name>
    <name type="common">Maize</name>
    <dbReference type="NCBI Taxonomy" id="4577"/>
    <lineage>
        <taxon>Eukaryota</taxon>
        <taxon>Viridiplantae</taxon>
        <taxon>Streptophyta</taxon>
        <taxon>Embryophyta</taxon>
        <taxon>Tracheophyta</taxon>
        <taxon>Spermatophyta</taxon>
        <taxon>Magnoliopsida</taxon>
        <taxon>Liliopsida</taxon>
        <taxon>Poales</taxon>
        <taxon>Poaceae</taxon>
        <taxon>PACMAD clade</taxon>
        <taxon>Panicoideae</taxon>
        <taxon>Andropogonodae</taxon>
        <taxon>Andropogoneae</taxon>
        <taxon>Tripsacinae</taxon>
        <taxon>Zea</taxon>
    </lineage>
</organism>
<feature type="compositionally biased region" description="Gly residues" evidence="1">
    <location>
        <begin position="170"/>
        <end position="189"/>
    </location>
</feature>
<proteinExistence type="predicted"/>
<accession>A0A1D6ISZ5</accession>
<gene>
    <name evidence="2" type="ORF">ZEAMMB73_Zm00001d023354</name>
</gene>
<dbReference type="EMBL" id="CM000786">
    <property type="protein sequence ID" value="AQK39194.1"/>
    <property type="molecule type" value="Genomic_DNA"/>
</dbReference>
<feature type="region of interest" description="Disordered" evidence="1">
    <location>
        <begin position="168"/>
        <end position="189"/>
    </location>
</feature>
<dbReference type="ExpressionAtlas" id="A0A1D6ISZ5">
    <property type="expression patterns" value="baseline and differential"/>
</dbReference>
<dbReference type="AlphaFoldDB" id="A0A1D6ISZ5"/>
<feature type="region of interest" description="Disordered" evidence="1">
    <location>
        <begin position="115"/>
        <end position="146"/>
    </location>
</feature>
<evidence type="ECO:0000256" key="1">
    <source>
        <dbReference type="SAM" id="MobiDB-lite"/>
    </source>
</evidence>
<name>A0A1D6ISZ5_MAIZE</name>
<evidence type="ECO:0000313" key="2">
    <source>
        <dbReference type="EMBL" id="AQK39194.1"/>
    </source>
</evidence>